<accession>A0AAV6TZ95</accession>
<evidence type="ECO:0000256" key="1">
    <source>
        <dbReference type="SAM" id="MobiDB-lite"/>
    </source>
</evidence>
<organism evidence="2 3">
    <name type="scientific">Oedothorax gibbosus</name>
    <dbReference type="NCBI Taxonomy" id="931172"/>
    <lineage>
        <taxon>Eukaryota</taxon>
        <taxon>Metazoa</taxon>
        <taxon>Ecdysozoa</taxon>
        <taxon>Arthropoda</taxon>
        <taxon>Chelicerata</taxon>
        <taxon>Arachnida</taxon>
        <taxon>Araneae</taxon>
        <taxon>Araneomorphae</taxon>
        <taxon>Entelegynae</taxon>
        <taxon>Araneoidea</taxon>
        <taxon>Linyphiidae</taxon>
        <taxon>Erigoninae</taxon>
        <taxon>Oedothorax</taxon>
    </lineage>
</organism>
<feature type="compositionally biased region" description="Acidic residues" evidence="1">
    <location>
        <begin position="112"/>
        <end position="146"/>
    </location>
</feature>
<proteinExistence type="predicted"/>
<sequence>MAIQQPRYLQITRISPPPTALLLALRRPPMMSPNPTVLLLALRPPPMMSPHATTLLLLLSTSNATATDLHSQQVGTTSDCIDKGIQAIPDFANAKINTVISIPSQILTNDDYSSDTDSGSDDSDSEWEPYPTDEESDYQPEEDFSEDLQMRNLMVKRLLRKT</sequence>
<name>A0AAV6TZ95_9ARAC</name>
<evidence type="ECO:0000313" key="3">
    <source>
        <dbReference type="Proteomes" id="UP000827092"/>
    </source>
</evidence>
<keyword evidence="3" id="KW-1185">Reference proteome</keyword>
<comment type="caution">
    <text evidence="2">The sequence shown here is derived from an EMBL/GenBank/DDBJ whole genome shotgun (WGS) entry which is preliminary data.</text>
</comment>
<dbReference type="EMBL" id="JAFNEN010000778">
    <property type="protein sequence ID" value="KAG8177477.1"/>
    <property type="molecule type" value="Genomic_DNA"/>
</dbReference>
<dbReference type="AlphaFoldDB" id="A0AAV6TZ95"/>
<reference evidence="2 3" key="1">
    <citation type="journal article" date="2022" name="Nat. Ecol. Evol.">
        <title>A masculinizing supergene underlies an exaggerated male reproductive morph in a spider.</title>
        <authorList>
            <person name="Hendrickx F."/>
            <person name="De Corte Z."/>
            <person name="Sonet G."/>
            <person name="Van Belleghem S.M."/>
            <person name="Kostlbacher S."/>
            <person name="Vangestel C."/>
        </authorList>
    </citation>
    <scope>NUCLEOTIDE SEQUENCE [LARGE SCALE GENOMIC DNA]</scope>
    <source>
        <strain evidence="2">W744_W776</strain>
    </source>
</reference>
<feature type="region of interest" description="Disordered" evidence="1">
    <location>
        <begin position="108"/>
        <end position="149"/>
    </location>
</feature>
<gene>
    <name evidence="2" type="ORF">JTE90_008661</name>
</gene>
<protein>
    <submittedName>
        <fullName evidence="2">Uncharacterized protein</fullName>
    </submittedName>
</protein>
<dbReference type="Proteomes" id="UP000827092">
    <property type="component" value="Unassembled WGS sequence"/>
</dbReference>
<evidence type="ECO:0000313" key="2">
    <source>
        <dbReference type="EMBL" id="KAG8177477.1"/>
    </source>
</evidence>